<evidence type="ECO:0000313" key="3">
    <source>
        <dbReference type="Proteomes" id="UP000011592"/>
    </source>
</evidence>
<name>L9ZCL2_9EURY</name>
<protein>
    <submittedName>
        <fullName evidence="2">Uncharacterized protein</fullName>
    </submittedName>
</protein>
<sequence length="86" mass="9701">MIRSEAKGEIIDIENCGTDTLVRKYPPSQKSSEQSTQPLSIYSVRREKQLDGEETLHWTFLGDVPKQSTVECEYRGEGISHDNEGA</sequence>
<dbReference type="Proteomes" id="UP000011592">
    <property type="component" value="Unassembled WGS sequence"/>
</dbReference>
<keyword evidence="3" id="KW-1185">Reference proteome</keyword>
<gene>
    <name evidence="2" type="ORF">C486_03419</name>
</gene>
<dbReference type="PATRIC" id="fig|1230459.4.peg.679"/>
<feature type="region of interest" description="Disordered" evidence="1">
    <location>
        <begin position="21"/>
        <end position="42"/>
    </location>
</feature>
<dbReference type="AlphaFoldDB" id="L9ZCL2"/>
<evidence type="ECO:0000313" key="2">
    <source>
        <dbReference type="EMBL" id="ELY82893.1"/>
    </source>
</evidence>
<dbReference type="EMBL" id="AOIJ01000033">
    <property type="protein sequence ID" value="ELY82893.1"/>
    <property type="molecule type" value="Genomic_DNA"/>
</dbReference>
<organism evidence="2 3">
    <name type="scientific">Natrinema gari JCM 14663</name>
    <dbReference type="NCBI Taxonomy" id="1230459"/>
    <lineage>
        <taxon>Archaea</taxon>
        <taxon>Methanobacteriati</taxon>
        <taxon>Methanobacteriota</taxon>
        <taxon>Stenosarchaea group</taxon>
        <taxon>Halobacteria</taxon>
        <taxon>Halobacteriales</taxon>
        <taxon>Natrialbaceae</taxon>
        <taxon>Natrinema</taxon>
    </lineage>
</organism>
<proteinExistence type="predicted"/>
<feature type="compositionally biased region" description="Polar residues" evidence="1">
    <location>
        <begin position="28"/>
        <end position="40"/>
    </location>
</feature>
<comment type="caution">
    <text evidence="2">The sequence shown here is derived from an EMBL/GenBank/DDBJ whole genome shotgun (WGS) entry which is preliminary data.</text>
</comment>
<evidence type="ECO:0000256" key="1">
    <source>
        <dbReference type="SAM" id="MobiDB-lite"/>
    </source>
</evidence>
<accession>L9ZCL2</accession>
<reference evidence="2 3" key="1">
    <citation type="journal article" date="2014" name="PLoS Genet.">
        <title>Phylogenetically driven sequencing of extremely halophilic archaea reveals strategies for static and dynamic osmo-response.</title>
        <authorList>
            <person name="Becker E.A."/>
            <person name="Seitzer P.M."/>
            <person name="Tritt A."/>
            <person name="Larsen D."/>
            <person name="Krusor M."/>
            <person name="Yao A.I."/>
            <person name="Wu D."/>
            <person name="Madern D."/>
            <person name="Eisen J.A."/>
            <person name="Darling A.E."/>
            <person name="Facciotti M.T."/>
        </authorList>
    </citation>
    <scope>NUCLEOTIDE SEQUENCE [LARGE SCALE GENOMIC DNA]</scope>
    <source>
        <strain evidence="2 3">JCM 14663</strain>
    </source>
</reference>